<sequence>PGYPPRPKRKCTDRFCIVLLVAFMSGMGYLYRRARAEGDLAKLTHGFDWTGKICGVDEAVRDKPLLFWCTPNGEEGLTLLDGICVARCPSGRSEQFFCPGPAVPFEVKEFLDPYHRKQEVVIGMRRNLTQKPSYPSVEAFGYCFPKEDLVLLQSVMDRTYVSSFTRQVILAGQGAAESWRFLVLVAIACIVIGYAFLFVIWHSFEKLVYGLIVAVHVALLAAAGVFLFVSFHPEHNFFFTYFSPPVARMCAWACAALAVLFWMLFAFLCCQGRESLAVTIDSVTATCEVIAEIPSMLMQPLLHSAIVVVALLGLVYGFAWILSTGKVVPLGEPLEQSGIQIAGVHRNLEFTDGQWASIAYWLFGLVWIFEIMNALGQFAISHAVVINTVHQEEESYPMLHGYVVGITFHLGSIAFCAFVIGCLKLAAAAMSFVLNQARDEQGVQSTVAQVLCCCCLCTVACIERVLSMVNDLIYTDVALRSCGYMQAADHVVSVAASNPLTYAAIKAAATERCLCGRGVGRAVSRVRSVGRRFGMFSDHDGVREHGLSERATHSCRTRVSNYVMHGYRAQSLPRQQPSRQQLPREPGQSNSLRP</sequence>
<evidence type="ECO:0000256" key="5">
    <source>
        <dbReference type="ARBA" id="ARBA00023136"/>
    </source>
</evidence>
<feature type="transmembrane region" description="Helical" evidence="7">
    <location>
        <begin position="207"/>
        <end position="229"/>
    </location>
</feature>
<protein>
    <recommendedName>
        <fullName evidence="7">Choline transporter-like protein</fullName>
    </recommendedName>
</protein>
<feature type="transmembrane region" description="Helical" evidence="7">
    <location>
        <begin position="400"/>
        <end position="423"/>
    </location>
</feature>
<dbReference type="Pfam" id="PF04515">
    <property type="entry name" value="Choline_transpo"/>
    <property type="match status" value="1"/>
</dbReference>
<feature type="transmembrane region" description="Helical" evidence="7">
    <location>
        <begin position="181"/>
        <end position="201"/>
    </location>
</feature>
<keyword evidence="6" id="KW-0325">Glycoprotein</keyword>
<feature type="non-terminal residue" evidence="9">
    <location>
        <position position="594"/>
    </location>
</feature>
<proteinExistence type="inferred from homology"/>
<organism evidence="9 10">
    <name type="scientific">Symbiodinium necroappetens</name>
    <dbReference type="NCBI Taxonomy" id="1628268"/>
    <lineage>
        <taxon>Eukaryota</taxon>
        <taxon>Sar</taxon>
        <taxon>Alveolata</taxon>
        <taxon>Dinophyceae</taxon>
        <taxon>Suessiales</taxon>
        <taxon>Symbiodiniaceae</taxon>
        <taxon>Symbiodinium</taxon>
    </lineage>
</organism>
<reference evidence="9" key="1">
    <citation type="submission" date="2021-02" db="EMBL/GenBank/DDBJ databases">
        <authorList>
            <person name="Dougan E. K."/>
            <person name="Rhodes N."/>
            <person name="Thang M."/>
            <person name="Chan C."/>
        </authorList>
    </citation>
    <scope>NUCLEOTIDE SEQUENCE</scope>
</reference>
<keyword evidence="5 7" id="KW-0472">Membrane</keyword>
<evidence type="ECO:0000256" key="1">
    <source>
        <dbReference type="ARBA" id="ARBA00004141"/>
    </source>
</evidence>
<dbReference type="GO" id="GO:0022857">
    <property type="term" value="F:transmembrane transporter activity"/>
    <property type="evidence" value="ECO:0007669"/>
    <property type="project" value="UniProtKB-UniRule"/>
</dbReference>
<name>A0A812LB53_9DINO</name>
<keyword evidence="3 7" id="KW-0812">Transmembrane</keyword>
<keyword evidence="4 7" id="KW-1133">Transmembrane helix</keyword>
<dbReference type="Proteomes" id="UP000601435">
    <property type="component" value="Unassembled WGS sequence"/>
</dbReference>
<evidence type="ECO:0000313" key="10">
    <source>
        <dbReference type="Proteomes" id="UP000601435"/>
    </source>
</evidence>
<dbReference type="PANTHER" id="PTHR12385:SF14">
    <property type="entry name" value="CHOLINE TRANSPORTER-LIKE 2"/>
    <property type="match status" value="1"/>
</dbReference>
<evidence type="ECO:0000256" key="2">
    <source>
        <dbReference type="ARBA" id="ARBA00007168"/>
    </source>
</evidence>
<gene>
    <name evidence="9" type="primary">SLC44A3</name>
    <name evidence="9" type="ORF">SNEC2469_LOCUS4602</name>
</gene>
<dbReference type="InterPro" id="IPR007603">
    <property type="entry name" value="Choline_transptr-like"/>
</dbReference>
<dbReference type="GO" id="GO:0005886">
    <property type="term" value="C:plasma membrane"/>
    <property type="evidence" value="ECO:0007669"/>
    <property type="project" value="UniProtKB-SubCell"/>
</dbReference>
<evidence type="ECO:0000256" key="7">
    <source>
        <dbReference type="RuleBase" id="RU368066"/>
    </source>
</evidence>
<feature type="transmembrane region" description="Helical" evidence="7">
    <location>
        <begin position="301"/>
        <end position="322"/>
    </location>
</feature>
<dbReference type="AlphaFoldDB" id="A0A812LB53"/>
<dbReference type="OrthoDB" id="420519at2759"/>
<feature type="region of interest" description="Disordered" evidence="8">
    <location>
        <begin position="571"/>
        <end position="594"/>
    </location>
</feature>
<keyword evidence="10" id="KW-1185">Reference proteome</keyword>
<comment type="caution">
    <text evidence="7">Lacks conserved residue(s) required for the propagation of feature annotation.</text>
</comment>
<comment type="similarity">
    <text evidence="2 7">Belongs to the CTL (choline transporter-like) family.</text>
</comment>
<comment type="subcellular location">
    <subcellularLocation>
        <location evidence="7">Cell membrane</location>
        <topology evidence="7">Multi-pass membrane protein</topology>
    </subcellularLocation>
    <subcellularLocation>
        <location evidence="1">Membrane</location>
        <topology evidence="1">Multi-pass membrane protein</topology>
    </subcellularLocation>
</comment>
<comment type="caution">
    <text evidence="9">The sequence shown here is derived from an EMBL/GenBank/DDBJ whole genome shotgun (WGS) entry which is preliminary data.</text>
</comment>
<feature type="transmembrane region" description="Helical" evidence="7">
    <location>
        <begin position="250"/>
        <end position="268"/>
    </location>
</feature>
<evidence type="ECO:0000256" key="6">
    <source>
        <dbReference type="ARBA" id="ARBA00023180"/>
    </source>
</evidence>
<evidence type="ECO:0000256" key="4">
    <source>
        <dbReference type="ARBA" id="ARBA00022989"/>
    </source>
</evidence>
<evidence type="ECO:0000256" key="8">
    <source>
        <dbReference type="SAM" id="MobiDB-lite"/>
    </source>
</evidence>
<feature type="compositionally biased region" description="Low complexity" evidence="8">
    <location>
        <begin position="571"/>
        <end position="584"/>
    </location>
</feature>
<accession>A0A812LB53</accession>
<dbReference type="PANTHER" id="PTHR12385">
    <property type="entry name" value="CHOLINE TRANSPORTER-LIKE (SLC FAMILY 44)"/>
    <property type="match status" value="1"/>
</dbReference>
<evidence type="ECO:0000313" key="9">
    <source>
        <dbReference type="EMBL" id="CAE7243651.1"/>
    </source>
</evidence>
<evidence type="ECO:0000256" key="3">
    <source>
        <dbReference type="ARBA" id="ARBA00022692"/>
    </source>
</evidence>
<dbReference type="EMBL" id="CAJNJA010009143">
    <property type="protein sequence ID" value="CAE7243651.1"/>
    <property type="molecule type" value="Genomic_DNA"/>
</dbReference>
<comment type="function">
    <text evidence="7">Choline transporter.</text>
</comment>
<feature type="transmembrane region" description="Helical" evidence="7">
    <location>
        <begin position="358"/>
        <end position="380"/>
    </location>
</feature>